<organism evidence="6 7">
    <name type="scientific">Candidatus Portiera aleyrodidarum</name>
    <name type="common">primary endosymbiont of Bemisia tabaci</name>
    <dbReference type="NCBI Taxonomy" id="91844"/>
    <lineage>
        <taxon>Bacteria</taxon>
        <taxon>Pseudomonadati</taxon>
        <taxon>Pseudomonadota</taxon>
        <taxon>Gammaproteobacteria</taxon>
        <taxon>Candidatus Johnevansiales</taxon>
        <taxon>Candidatus Johnevansiaceae</taxon>
        <taxon>Candidatus Portiera</taxon>
    </lineage>
</organism>
<evidence type="ECO:0000256" key="4">
    <source>
        <dbReference type="ARBA" id="ARBA00022801"/>
    </source>
</evidence>
<dbReference type="GO" id="GO:0000049">
    <property type="term" value="F:tRNA binding"/>
    <property type="evidence" value="ECO:0007669"/>
    <property type="project" value="InterPro"/>
</dbReference>
<keyword evidence="1" id="KW-0819">tRNA processing</keyword>
<dbReference type="PROSITE" id="PS51257">
    <property type="entry name" value="PROKAR_LIPOPROTEIN"/>
    <property type="match status" value="1"/>
</dbReference>
<dbReference type="Proteomes" id="UP000032800">
    <property type="component" value="Chromosome I"/>
</dbReference>
<dbReference type="InterPro" id="IPR020568">
    <property type="entry name" value="Ribosomal_Su5_D2-typ_SF"/>
</dbReference>
<dbReference type="KEGG" id="plc:PAD_279"/>
<reference evidence="6 7" key="1">
    <citation type="journal article" date="2015" name="Genome Biol. Evol.">
        <title>Genome evolution in the primary endosymbiont of whiteflies sheds light on their divergence.</title>
        <authorList>
            <person name="Santos-Garcia D."/>
            <person name="Vargas-Chavez C."/>
            <person name="Moya A."/>
            <person name="Latorre A."/>
            <person name="Silva"/>
            <person name="F J."/>
        </authorList>
    </citation>
    <scope>NUCLEOTIDE SEQUENCE [LARGE SCALE GENOMIC DNA]</scope>
    <source>
        <strain evidence="7">AD-VLC</strain>
    </source>
</reference>
<evidence type="ECO:0000256" key="1">
    <source>
        <dbReference type="ARBA" id="ARBA00022694"/>
    </source>
</evidence>
<evidence type="ECO:0000313" key="6">
    <source>
        <dbReference type="EMBL" id="CEI58841.1"/>
    </source>
</evidence>
<keyword evidence="2" id="KW-0540">Nuclease</keyword>
<dbReference type="Gene3D" id="3.30.230.10">
    <property type="match status" value="1"/>
</dbReference>
<keyword evidence="3" id="KW-0255">Endonuclease</keyword>
<dbReference type="RefSeq" id="WP_219848668.1">
    <property type="nucleotide sequence ID" value="NZ_LN649255.1"/>
</dbReference>
<dbReference type="Pfam" id="PF00825">
    <property type="entry name" value="Ribonuclease_P"/>
    <property type="match status" value="1"/>
</dbReference>
<accession>A0A8D9JUS8</accession>
<keyword evidence="5" id="KW-0694">RNA-binding</keyword>
<dbReference type="EC" id="3.1.26.5" evidence="6"/>
<dbReference type="SUPFAM" id="SSF54211">
    <property type="entry name" value="Ribosomal protein S5 domain 2-like"/>
    <property type="match status" value="1"/>
</dbReference>
<protein>
    <submittedName>
        <fullName evidence="6">Ribonuclease P protein component</fullName>
        <ecNumber evidence="6">3.1.26.5</ecNumber>
    </submittedName>
</protein>
<evidence type="ECO:0000256" key="3">
    <source>
        <dbReference type="ARBA" id="ARBA00022759"/>
    </source>
</evidence>
<sequence>MKYRIKKNKSEFKKKIKNFYNFKLINNNLIIIGCLPNNKIYFYIFIKKKNINKSTHRNFFKRIIKEYIRLYQYNIISLYIILHIKNNILKFNIKIFLKKIFNFIIN</sequence>
<evidence type="ECO:0000313" key="7">
    <source>
        <dbReference type="Proteomes" id="UP000032800"/>
    </source>
</evidence>
<dbReference type="GO" id="GO:0008033">
    <property type="term" value="P:tRNA processing"/>
    <property type="evidence" value="ECO:0007669"/>
    <property type="project" value="UniProtKB-KW"/>
</dbReference>
<dbReference type="InterPro" id="IPR014721">
    <property type="entry name" value="Ribsml_uS5_D2-typ_fold_subgr"/>
</dbReference>
<name>A0A8D9JUS8_9GAMM</name>
<dbReference type="AlphaFoldDB" id="A0A8D9JUS8"/>
<gene>
    <name evidence="6" type="primary">rnpA</name>
    <name evidence="6" type="ORF">PAD_279</name>
</gene>
<dbReference type="EMBL" id="LN649255">
    <property type="protein sequence ID" value="CEI58841.1"/>
    <property type="molecule type" value="Genomic_DNA"/>
</dbReference>
<keyword evidence="4 6" id="KW-0378">Hydrolase</keyword>
<proteinExistence type="predicted"/>
<evidence type="ECO:0000256" key="5">
    <source>
        <dbReference type="ARBA" id="ARBA00022884"/>
    </source>
</evidence>
<dbReference type="GO" id="GO:0004526">
    <property type="term" value="F:ribonuclease P activity"/>
    <property type="evidence" value="ECO:0007669"/>
    <property type="project" value="UniProtKB-EC"/>
</dbReference>
<evidence type="ECO:0000256" key="2">
    <source>
        <dbReference type="ARBA" id="ARBA00022722"/>
    </source>
</evidence>
<dbReference type="InterPro" id="IPR000100">
    <property type="entry name" value="RNase_P"/>
</dbReference>